<sequence>MTAPTICDPWIERLISSGQLALGARGLTREEAAHQYNSANALTESDDDYLYTPGQAAGAARDALAIIGLEVPADARILLTDGRPGPRCWS</sequence>
<organism evidence="1">
    <name type="scientific">Gordonia sp. MP11Mi</name>
    <dbReference type="NCBI Taxonomy" id="3022769"/>
    <lineage>
        <taxon>Bacteria</taxon>
        <taxon>Bacillati</taxon>
        <taxon>Actinomycetota</taxon>
        <taxon>Actinomycetes</taxon>
        <taxon>Mycobacteriales</taxon>
        <taxon>Gordoniaceae</taxon>
        <taxon>Gordonia</taxon>
    </lineage>
</organism>
<evidence type="ECO:0000313" key="1">
    <source>
        <dbReference type="EMBL" id="WOC12413.1"/>
    </source>
</evidence>
<reference evidence="1" key="1">
    <citation type="submission" date="2023-06" db="EMBL/GenBank/DDBJ databases">
        <title>Gordonia sp. nov. and Pseudochrobactrum sp. nov., two species isolated from the burying beetle Nicrophorus vespilloides.</title>
        <authorList>
            <person name="Poehlein A."/>
            <person name="Guzman J."/>
            <person name="Daniel R."/>
            <person name="Vilcinskas A."/>
        </authorList>
    </citation>
    <scope>NUCLEOTIDE SEQUENCE</scope>
    <source>
        <strain evidence="1">MP11Mi</strain>
    </source>
</reference>
<protein>
    <submittedName>
        <fullName evidence="1">Uncharacterized protein</fullName>
    </submittedName>
</protein>
<accession>A0AA97GTU4</accession>
<gene>
    <name evidence="1" type="ORF">MP11Mi_14990</name>
</gene>
<dbReference type="RefSeq" id="WP_420041646.1">
    <property type="nucleotide sequence ID" value="NZ_CP128986.1"/>
</dbReference>
<dbReference type="EMBL" id="CP128986">
    <property type="protein sequence ID" value="WOC12413.1"/>
    <property type="molecule type" value="Genomic_DNA"/>
</dbReference>
<name>A0AA97GTU4_9ACTN</name>
<proteinExistence type="predicted"/>
<dbReference type="AlphaFoldDB" id="A0AA97GTU4"/>